<feature type="transmembrane region" description="Helical" evidence="1">
    <location>
        <begin position="221"/>
        <end position="241"/>
    </location>
</feature>
<evidence type="ECO:0008006" key="4">
    <source>
        <dbReference type="Google" id="ProtNLM"/>
    </source>
</evidence>
<dbReference type="Proteomes" id="UP000005324">
    <property type="component" value="Unassembled WGS sequence"/>
</dbReference>
<keyword evidence="1" id="KW-0812">Transmembrane</keyword>
<sequence>MRLPAHPAPPPVQAAGTRPASWPLRLAALLPALGFLAVVLAPPLNPDVAAVLDFAGRMRAGEVLYLDLIDINPPLIFLLNLPAAWLASVTPLAASQALVLTLLLLCALCWGLCHALRDRAAGPAEQAVMAAMLPLLPLSAGQDFGQREQLMALLALPYLLLAERRILGRATPAALVAAVTLLAGIGFALKPHFLAVPALVEAVVLLARFRRQGWARPLADPVPWGMAALWLAYLALIHFAFPAYFRNIVPLVRDWYLDLGGAPWWAVLLTAPTGSAAVLAI</sequence>
<name>D5RNF6_9PROT</name>
<dbReference type="AlphaFoldDB" id="D5RNF6"/>
<reference evidence="2 3" key="1">
    <citation type="submission" date="2010-04" db="EMBL/GenBank/DDBJ databases">
        <authorList>
            <person name="Qin X."/>
            <person name="Bachman B."/>
            <person name="Battles P."/>
            <person name="Bell A."/>
            <person name="Bess C."/>
            <person name="Bickham C."/>
            <person name="Chaboub L."/>
            <person name="Chen D."/>
            <person name="Coyle M."/>
            <person name="Deiros D.R."/>
            <person name="Dinh H."/>
            <person name="Forbes L."/>
            <person name="Fowler G."/>
            <person name="Francisco L."/>
            <person name="Fu Q."/>
            <person name="Gubbala S."/>
            <person name="Hale W."/>
            <person name="Han Y."/>
            <person name="Hemphill L."/>
            <person name="Highlander S.K."/>
            <person name="Hirani K."/>
            <person name="Hogues M."/>
            <person name="Jackson L."/>
            <person name="Jakkamsetti A."/>
            <person name="Javaid M."/>
            <person name="Jiang H."/>
            <person name="Korchina V."/>
            <person name="Kovar C."/>
            <person name="Lara F."/>
            <person name="Lee S."/>
            <person name="Mata R."/>
            <person name="Mathew T."/>
            <person name="Moen C."/>
            <person name="Morales K."/>
            <person name="Munidasa M."/>
            <person name="Nazareth L."/>
            <person name="Ngo R."/>
            <person name="Nguyen L."/>
            <person name="Okwuonu G."/>
            <person name="Ongeri F."/>
            <person name="Patil S."/>
            <person name="Petrosino J."/>
            <person name="Pham C."/>
            <person name="Pham P."/>
            <person name="Pu L.-L."/>
            <person name="Puazo M."/>
            <person name="Raj R."/>
            <person name="Reid J."/>
            <person name="Rouhana J."/>
            <person name="Saada N."/>
            <person name="Shang Y."/>
            <person name="Simmons D."/>
            <person name="Thornton R."/>
            <person name="Warren J."/>
            <person name="Weissenberger G."/>
            <person name="Zhang J."/>
            <person name="Zhang L."/>
            <person name="Zhou C."/>
            <person name="Zhu D."/>
            <person name="Muzny D."/>
            <person name="Worley K."/>
            <person name="Gibbs R."/>
        </authorList>
    </citation>
    <scope>NUCLEOTIDE SEQUENCE [LARGE SCALE GENOMIC DNA]</scope>
    <source>
        <strain evidence="2 3">ATCC 49957</strain>
    </source>
</reference>
<keyword evidence="1" id="KW-0472">Membrane</keyword>
<feature type="transmembrane region" description="Helical" evidence="1">
    <location>
        <begin position="166"/>
        <end position="187"/>
    </location>
</feature>
<keyword evidence="1" id="KW-1133">Transmembrane helix</keyword>
<feature type="transmembrane region" description="Helical" evidence="1">
    <location>
        <begin position="261"/>
        <end position="280"/>
    </location>
</feature>
<organism evidence="2 3">
    <name type="scientific">Pseudoroseomonas cervicalis ATCC 49957</name>
    <dbReference type="NCBI Taxonomy" id="525371"/>
    <lineage>
        <taxon>Bacteria</taxon>
        <taxon>Pseudomonadati</taxon>
        <taxon>Pseudomonadota</taxon>
        <taxon>Alphaproteobacteria</taxon>
        <taxon>Acetobacterales</taxon>
        <taxon>Roseomonadaceae</taxon>
        <taxon>Roseomonas</taxon>
    </lineage>
</organism>
<feature type="transmembrane region" description="Helical" evidence="1">
    <location>
        <begin position="93"/>
        <end position="113"/>
    </location>
</feature>
<feature type="transmembrane region" description="Helical" evidence="1">
    <location>
        <begin position="20"/>
        <end position="42"/>
    </location>
</feature>
<keyword evidence="3" id="KW-1185">Reference proteome</keyword>
<feature type="non-terminal residue" evidence="2">
    <location>
        <position position="281"/>
    </location>
</feature>
<evidence type="ECO:0000313" key="3">
    <source>
        <dbReference type="Proteomes" id="UP000005324"/>
    </source>
</evidence>
<feature type="transmembrane region" description="Helical" evidence="1">
    <location>
        <begin position="193"/>
        <end position="209"/>
    </location>
</feature>
<proteinExistence type="predicted"/>
<gene>
    <name evidence="2" type="ORF">HMPREF0731_2617</name>
</gene>
<evidence type="ECO:0000256" key="1">
    <source>
        <dbReference type="SAM" id="Phobius"/>
    </source>
</evidence>
<dbReference type="HOGENOM" id="CLU_992151_0_0_5"/>
<comment type="caution">
    <text evidence="2">The sequence shown here is derived from an EMBL/GenBank/DDBJ whole genome shotgun (WGS) entry which is preliminary data.</text>
</comment>
<dbReference type="EMBL" id="ADVL01000474">
    <property type="protein sequence ID" value="EFH11163.1"/>
    <property type="molecule type" value="Genomic_DNA"/>
</dbReference>
<protein>
    <recommendedName>
        <fullName evidence="4">Glycosyltransferase RgtA/B/C/D-like domain-containing protein</fullName>
    </recommendedName>
</protein>
<accession>D5RNF6</accession>
<evidence type="ECO:0000313" key="2">
    <source>
        <dbReference type="EMBL" id="EFH11163.1"/>
    </source>
</evidence>